<evidence type="ECO:0000313" key="2">
    <source>
        <dbReference type="EMBL" id="SMC94954.1"/>
    </source>
</evidence>
<evidence type="ECO:0000256" key="1">
    <source>
        <dbReference type="SAM" id="Phobius"/>
    </source>
</evidence>
<proteinExistence type="predicted"/>
<protein>
    <submittedName>
        <fullName evidence="2">Uncharacterized protein</fullName>
    </submittedName>
</protein>
<dbReference type="AlphaFoldDB" id="A0A1W2DCF2"/>
<gene>
    <name evidence="2" type="ORF">SAMN04488524_3577</name>
</gene>
<keyword evidence="1" id="KW-0472">Membrane</keyword>
<organism evidence="2 3">
    <name type="scientific">Pedobacter africanus</name>
    <dbReference type="NCBI Taxonomy" id="151894"/>
    <lineage>
        <taxon>Bacteria</taxon>
        <taxon>Pseudomonadati</taxon>
        <taxon>Bacteroidota</taxon>
        <taxon>Sphingobacteriia</taxon>
        <taxon>Sphingobacteriales</taxon>
        <taxon>Sphingobacteriaceae</taxon>
        <taxon>Pedobacter</taxon>
    </lineage>
</organism>
<keyword evidence="1" id="KW-0812">Transmembrane</keyword>
<dbReference type="Proteomes" id="UP000192756">
    <property type="component" value="Unassembled WGS sequence"/>
</dbReference>
<feature type="transmembrane region" description="Helical" evidence="1">
    <location>
        <begin position="28"/>
        <end position="52"/>
    </location>
</feature>
<sequence length="55" mass="6201">MAERRPGSAKAVVKIRQQIKNSPQTTPLIKATFIGILPSYIYISTLAPVFYFPFM</sequence>
<name>A0A1W2DCF2_9SPHI</name>
<keyword evidence="1" id="KW-1133">Transmembrane helix</keyword>
<evidence type="ECO:0000313" key="3">
    <source>
        <dbReference type="Proteomes" id="UP000192756"/>
    </source>
</evidence>
<keyword evidence="3" id="KW-1185">Reference proteome</keyword>
<accession>A0A1W2DCF2</accession>
<dbReference type="EMBL" id="FWXT01000003">
    <property type="protein sequence ID" value="SMC94954.1"/>
    <property type="molecule type" value="Genomic_DNA"/>
</dbReference>
<reference evidence="3" key="1">
    <citation type="submission" date="2017-04" db="EMBL/GenBank/DDBJ databases">
        <authorList>
            <person name="Varghese N."/>
            <person name="Submissions S."/>
        </authorList>
    </citation>
    <scope>NUCLEOTIDE SEQUENCE [LARGE SCALE GENOMIC DNA]</scope>
    <source>
        <strain evidence="3">DSM 12126</strain>
    </source>
</reference>